<dbReference type="AlphaFoldDB" id="A0AAD7H2D7"/>
<comment type="caution">
    <text evidence="2">The sequence shown here is derived from an EMBL/GenBank/DDBJ whole genome shotgun (WGS) entry which is preliminary data.</text>
</comment>
<sequence length="138" mass="15247">MRGHPSSVAELGDISPSTTQSAVDRRAFPNGKVSVLAQIPLNRTLPPLPVTKSPSKQTRVERGSDAFWARRENSVDISSNTPSKTFIYLKCISCELNNQGLELEIWEEGDFYVRIDVGFYPDTKPAGKQSFWDSSVAG</sequence>
<protein>
    <submittedName>
        <fullName evidence="2">Uncharacterized protein</fullName>
    </submittedName>
</protein>
<accession>A0AAD7H2D7</accession>
<keyword evidence="3" id="KW-1185">Reference proteome</keyword>
<name>A0AAD7H2D7_MYCRO</name>
<dbReference type="Proteomes" id="UP001221757">
    <property type="component" value="Unassembled WGS sequence"/>
</dbReference>
<evidence type="ECO:0000313" key="3">
    <source>
        <dbReference type="Proteomes" id="UP001221757"/>
    </source>
</evidence>
<evidence type="ECO:0000313" key="2">
    <source>
        <dbReference type="EMBL" id="KAJ7710347.1"/>
    </source>
</evidence>
<evidence type="ECO:0000256" key="1">
    <source>
        <dbReference type="SAM" id="MobiDB-lite"/>
    </source>
</evidence>
<proteinExistence type="predicted"/>
<gene>
    <name evidence="2" type="ORF">B0H17DRAFT_1123506</name>
</gene>
<feature type="region of interest" description="Disordered" evidence="1">
    <location>
        <begin position="1"/>
        <end position="26"/>
    </location>
</feature>
<reference evidence="2" key="1">
    <citation type="submission" date="2023-03" db="EMBL/GenBank/DDBJ databases">
        <title>Massive genome expansion in bonnet fungi (Mycena s.s.) driven by repeated elements and novel gene families across ecological guilds.</title>
        <authorList>
            <consortium name="Lawrence Berkeley National Laboratory"/>
            <person name="Harder C.B."/>
            <person name="Miyauchi S."/>
            <person name="Viragh M."/>
            <person name="Kuo A."/>
            <person name="Thoen E."/>
            <person name="Andreopoulos B."/>
            <person name="Lu D."/>
            <person name="Skrede I."/>
            <person name="Drula E."/>
            <person name="Henrissat B."/>
            <person name="Morin E."/>
            <person name="Kohler A."/>
            <person name="Barry K."/>
            <person name="LaButti K."/>
            <person name="Morin E."/>
            <person name="Salamov A."/>
            <person name="Lipzen A."/>
            <person name="Mereny Z."/>
            <person name="Hegedus B."/>
            <person name="Baldrian P."/>
            <person name="Stursova M."/>
            <person name="Weitz H."/>
            <person name="Taylor A."/>
            <person name="Grigoriev I.V."/>
            <person name="Nagy L.G."/>
            <person name="Martin F."/>
            <person name="Kauserud H."/>
        </authorList>
    </citation>
    <scope>NUCLEOTIDE SEQUENCE</scope>
    <source>
        <strain evidence="2">CBHHK067</strain>
    </source>
</reference>
<dbReference type="EMBL" id="JARKIE010000001">
    <property type="protein sequence ID" value="KAJ7710347.1"/>
    <property type="molecule type" value="Genomic_DNA"/>
</dbReference>
<organism evidence="2 3">
    <name type="scientific">Mycena rosella</name>
    <name type="common">Pink bonnet</name>
    <name type="synonym">Agaricus rosellus</name>
    <dbReference type="NCBI Taxonomy" id="1033263"/>
    <lineage>
        <taxon>Eukaryota</taxon>
        <taxon>Fungi</taxon>
        <taxon>Dikarya</taxon>
        <taxon>Basidiomycota</taxon>
        <taxon>Agaricomycotina</taxon>
        <taxon>Agaricomycetes</taxon>
        <taxon>Agaricomycetidae</taxon>
        <taxon>Agaricales</taxon>
        <taxon>Marasmiineae</taxon>
        <taxon>Mycenaceae</taxon>
        <taxon>Mycena</taxon>
    </lineage>
</organism>